<evidence type="ECO:0000256" key="1">
    <source>
        <dbReference type="SAM" id="Phobius"/>
    </source>
</evidence>
<dbReference type="Proteomes" id="UP001181693">
    <property type="component" value="Unassembled WGS sequence"/>
</dbReference>
<keyword evidence="1" id="KW-0812">Transmembrane</keyword>
<proteinExistence type="predicted"/>
<reference evidence="2" key="1">
    <citation type="thesis" date="2020" institute="ProQuest LLC" country="789 East Eisenhower Parkway, Ann Arbor, MI, USA">
        <title>Comparative Genomics and Chromosome Evolution.</title>
        <authorList>
            <person name="Mudd A.B."/>
        </authorList>
    </citation>
    <scope>NUCLEOTIDE SEQUENCE</scope>
    <source>
        <strain evidence="2">1538</strain>
        <tissue evidence="2">Blood</tissue>
    </source>
</reference>
<comment type="caution">
    <text evidence="2">The sequence shown here is derived from an EMBL/GenBank/DDBJ whole genome shotgun (WGS) entry which is preliminary data.</text>
</comment>
<gene>
    <name evidence="2" type="ORF">GDO54_005032</name>
</gene>
<keyword evidence="3" id="KW-1185">Reference proteome</keyword>
<keyword evidence="1" id="KW-1133">Transmembrane helix</keyword>
<feature type="transmembrane region" description="Helical" evidence="1">
    <location>
        <begin position="20"/>
        <end position="38"/>
    </location>
</feature>
<dbReference type="EMBL" id="DYDO01000013">
    <property type="protein sequence ID" value="DBA14014.1"/>
    <property type="molecule type" value="Genomic_DNA"/>
</dbReference>
<dbReference type="AlphaFoldDB" id="A0AAV2ZJ73"/>
<evidence type="ECO:0000313" key="3">
    <source>
        <dbReference type="Proteomes" id="UP001181693"/>
    </source>
</evidence>
<organism evidence="2 3">
    <name type="scientific">Pyxicephalus adspersus</name>
    <name type="common">African bullfrog</name>
    <dbReference type="NCBI Taxonomy" id="30357"/>
    <lineage>
        <taxon>Eukaryota</taxon>
        <taxon>Metazoa</taxon>
        <taxon>Chordata</taxon>
        <taxon>Craniata</taxon>
        <taxon>Vertebrata</taxon>
        <taxon>Euteleostomi</taxon>
        <taxon>Amphibia</taxon>
        <taxon>Batrachia</taxon>
        <taxon>Anura</taxon>
        <taxon>Neobatrachia</taxon>
        <taxon>Ranoidea</taxon>
        <taxon>Pyxicephalidae</taxon>
        <taxon>Pyxicephalinae</taxon>
        <taxon>Pyxicephalus</taxon>
    </lineage>
</organism>
<protein>
    <submittedName>
        <fullName evidence="2">Uncharacterized protein</fullName>
    </submittedName>
</protein>
<evidence type="ECO:0000313" key="2">
    <source>
        <dbReference type="EMBL" id="DBA14014.1"/>
    </source>
</evidence>
<name>A0AAV2ZJ73_PYXAD</name>
<accession>A0AAV2ZJ73</accession>
<sequence length="88" mass="10188">MANVLGINGWWISLIPHSPFCIDIIGIYLWVVLLWKTWTPFCTDNVCTQAKPYLENLIITPSFLAIYHYHYFYIVTHLLPSAYPCGPV</sequence>
<keyword evidence="1" id="KW-0472">Membrane</keyword>